<feature type="compositionally biased region" description="Low complexity" evidence="9">
    <location>
        <begin position="1025"/>
        <end position="1034"/>
    </location>
</feature>
<organism evidence="14 15">
    <name type="scientific">Diacronema lutheri</name>
    <name type="common">Unicellular marine alga</name>
    <name type="synonym">Monochrysis lutheri</name>
    <dbReference type="NCBI Taxonomy" id="2081491"/>
    <lineage>
        <taxon>Eukaryota</taxon>
        <taxon>Haptista</taxon>
        <taxon>Haptophyta</taxon>
        <taxon>Pavlovophyceae</taxon>
        <taxon>Pavlovales</taxon>
        <taxon>Pavlovaceae</taxon>
        <taxon>Diacronema</taxon>
    </lineage>
</organism>
<dbReference type="GO" id="GO:0005783">
    <property type="term" value="C:endoplasmic reticulum"/>
    <property type="evidence" value="ECO:0007669"/>
    <property type="project" value="TreeGrafter"/>
</dbReference>
<keyword evidence="11" id="KW-0732">Signal</keyword>
<dbReference type="PANTHER" id="PTHR45923">
    <property type="entry name" value="PROTEIN SEY1"/>
    <property type="match status" value="1"/>
</dbReference>
<feature type="region of interest" description="Disordered" evidence="9">
    <location>
        <begin position="1010"/>
        <end position="1041"/>
    </location>
</feature>
<dbReference type="InterPro" id="IPR030383">
    <property type="entry name" value="G_VLIG_dom"/>
</dbReference>
<gene>
    <name evidence="14" type="ORF">KFE25_011304</name>
</gene>
<dbReference type="GO" id="GO:0003924">
    <property type="term" value="F:GTPase activity"/>
    <property type="evidence" value="ECO:0007669"/>
    <property type="project" value="TreeGrafter"/>
</dbReference>
<dbReference type="OrthoDB" id="1597724at2759"/>
<keyword evidence="3" id="KW-0378">Hydrolase</keyword>
<dbReference type="PROSITE" id="PS51715">
    <property type="entry name" value="G_GB1_RHD3"/>
    <property type="match status" value="1"/>
</dbReference>
<accession>A0A8J6C1C7</accession>
<feature type="domain" description="VLIG-type G" evidence="13">
    <location>
        <begin position="127"/>
        <end position="157"/>
    </location>
</feature>
<dbReference type="PANTHER" id="PTHR45923:SF2">
    <property type="entry name" value="PROTEIN SEY1"/>
    <property type="match status" value="1"/>
</dbReference>
<name>A0A8J6C1C7_DIALT</name>
<evidence type="ECO:0000256" key="2">
    <source>
        <dbReference type="ARBA" id="ARBA00022741"/>
    </source>
</evidence>
<evidence type="ECO:0000259" key="12">
    <source>
        <dbReference type="PROSITE" id="PS51715"/>
    </source>
</evidence>
<dbReference type="Pfam" id="PF20428">
    <property type="entry name" value="Sey1_3HB"/>
    <property type="match status" value="1"/>
</dbReference>
<keyword evidence="4" id="KW-0256">Endoplasmic reticulum</keyword>
<protein>
    <recommendedName>
        <fullName evidence="16">Protein SEY1 homolog</fullName>
    </recommendedName>
</protein>
<dbReference type="EMBL" id="JAGTXO010000070">
    <property type="protein sequence ID" value="KAG8457449.1"/>
    <property type="molecule type" value="Genomic_DNA"/>
</dbReference>
<evidence type="ECO:0000256" key="7">
    <source>
        <dbReference type="ARBA" id="ARBA00023136"/>
    </source>
</evidence>
<feature type="transmembrane region" description="Helical" evidence="10">
    <location>
        <begin position="729"/>
        <end position="746"/>
    </location>
</feature>
<dbReference type="Pfam" id="PF05879">
    <property type="entry name" value="RHD3_GTPase"/>
    <property type="match status" value="1"/>
</dbReference>
<reference evidence="14" key="1">
    <citation type="submission" date="2021-05" db="EMBL/GenBank/DDBJ databases">
        <title>The genome of the haptophyte Pavlova lutheri (Diacronema luteri, Pavlovales) - a model for lipid biosynthesis in eukaryotic algae.</title>
        <authorList>
            <person name="Hulatt C.J."/>
            <person name="Posewitz M.C."/>
        </authorList>
    </citation>
    <scope>NUCLEOTIDE SEQUENCE</scope>
    <source>
        <strain evidence="14">NIVA-4/92</strain>
    </source>
</reference>
<evidence type="ECO:0000256" key="5">
    <source>
        <dbReference type="ARBA" id="ARBA00022989"/>
    </source>
</evidence>
<dbReference type="GO" id="GO:0005525">
    <property type="term" value="F:GTP binding"/>
    <property type="evidence" value="ECO:0007669"/>
    <property type="project" value="UniProtKB-KW"/>
</dbReference>
<feature type="region of interest" description="Disordered" evidence="9">
    <location>
        <begin position="849"/>
        <end position="883"/>
    </location>
</feature>
<dbReference type="PROSITE" id="PS51717">
    <property type="entry name" value="G_VLIG"/>
    <property type="match status" value="1"/>
</dbReference>
<evidence type="ECO:0000256" key="9">
    <source>
        <dbReference type="SAM" id="MobiDB-lite"/>
    </source>
</evidence>
<proteinExistence type="inferred from homology"/>
<dbReference type="InterPro" id="IPR046758">
    <property type="entry name" value="Sey1/RHD3-like_3HB"/>
</dbReference>
<evidence type="ECO:0000256" key="8">
    <source>
        <dbReference type="PROSITE-ProRule" id="PRU01052"/>
    </source>
</evidence>
<evidence type="ECO:0000313" key="15">
    <source>
        <dbReference type="Proteomes" id="UP000751190"/>
    </source>
</evidence>
<feature type="chain" id="PRO_5035287689" description="Protein SEY1 homolog" evidence="11">
    <location>
        <begin position="21"/>
        <end position="1041"/>
    </location>
</feature>
<feature type="transmembrane region" description="Helical" evidence="10">
    <location>
        <begin position="758"/>
        <end position="776"/>
    </location>
</feature>
<dbReference type="SUPFAM" id="SSF52540">
    <property type="entry name" value="P-loop containing nucleoside triphosphate hydrolases"/>
    <property type="match status" value="1"/>
</dbReference>
<evidence type="ECO:0000256" key="4">
    <source>
        <dbReference type="ARBA" id="ARBA00022824"/>
    </source>
</evidence>
<keyword evidence="5 10" id="KW-1133">Transmembrane helix</keyword>
<keyword evidence="15" id="KW-1185">Reference proteome</keyword>
<evidence type="ECO:0000313" key="14">
    <source>
        <dbReference type="EMBL" id="KAG8457449.1"/>
    </source>
</evidence>
<dbReference type="AlphaFoldDB" id="A0A8J6C1C7"/>
<comment type="similarity">
    <text evidence="8">Belongs to the TRAFAC class dynamin-like GTPase superfamily. GB1/RHD3 GTPase family.</text>
</comment>
<comment type="caution">
    <text evidence="14">The sequence shown here is derived from an EMBL/GenBank/DDBJ whole genome shotgun (WGS) entry which is preliminary data.</text>
</comment>
<dbReference type="InterPro" id="IPR027417">
    <property type="entry name" value="P-loop_NTPase"/>
</dbReference>
<dbReference type="InterPro" id="IPR008803">
    <property type="entry name" value="RHD3/Sey1"/>
</dbReference>
<dbReference type="GO" id="GO:0016320">
    <property type="term" value="P:endoplasmic reticulum membrane fusion"/>
    <property type="evidence" value="ECO:0007669"/>
    <property type="project" value="TreeGrafter"/>
</dbReference>
<keyword evidence="2" id="KW-0547">Nucleotide-binding</keyword>
<keyword evidence="1 10" id="KW-0812">Transmembrane</keyword>
<sequence length="1041" mass="110122">MAHTWLLALAASAACGGARAESRREHSARGAASRLVFSRLASPAPPRLSARPPAHDVATAACASTFGDVDACTGADGEGEVRWAGGRVRALRGGADDGQLIQLLDEHGGYTNASLSKYLASHGMRRDARYSVVSVLGPQSSGKSTLLNALFGTRFDVMDAARGRSQTTKGAWVGKAKACDVVVLDMQGTDSREGGEDSKSFERQSALFALAVSDTLVINLWVHDLGRYNAANLHLLRTIIEVHLRLFGAGKRRLVFLCRDHVRQVTPLAALEEMVRADLAAIWAEVPKPALLTSSSLDEHFDIQIASLPHYELERSQWEAEAGALRPLLEWRAAEVPAVPADGFEPFTRSVWGTICAERDLDLPSQREMLARFRCAEVADAAVGAVRNATGPLVRALLAGGEPVANLGARLGALLNASIGKFERVAALYERRVADAKRPEVRARLAEAASSVLERQLEAAVRRAERVHGAALAAAAEKGDLELADRVLSAEAAAASAYAAIAKDAAPAARGGWDFGAVLAAGETTLRQRLARLDAAARREAADATLAQAKEALAQRIEPRALALLKAAPVDMWARIAKGRAAALLNASAELAAELRTLCVPDRALAAALAELGAESRAAVVRAARAEAEHVQDKMRRRFDAAFKLDEAGLPRVWQRTDDVNAACTAAQDGARKLLELMSALPADGKFPEVTLVDEATKVGLLQNLILEARSAYLGATQAQQALTPKARAPLWMLALVGFVLLRELLNLMPSFLMPSFVVQLLSIAAFSFAALIVIAKSVGPRVVLGAMSLVSPGAARTAERLLAMAGVAGAEAAGPQEAVGARRTKVVAATSKARRTRMPAPAAAAAAVAKERTRGTGASAGKGGTKGGGKGGKFKSKKEADAPLSREQTAYLGVLRTALYGDGKAVVVERTAAELAEMQAATKEYARNCLREERARVQRLGELIRLRRAAVAALPPALRAEAETPFEQLPWYEQAFPFDVLKPTETPPIDGFAAKVEAAEAAILEEQASAQRAAEAERKRRATAQRAGEEVAGGAPGGAS</sequence>
<evidence type="ECO:0000256" key="3">
    <source>
        <dbReference type="ARBA" id="ARBA00022801"/>
    </source>
</evidence>
<keyword evidence="7 10" id="KW-0472">Membrane</keyword>
<evidence type="ECO:0000256" key="1">
    <source>
        <dbReference type="ARBA" id="ARBA00022692"/>
    </source>
</evidence>
<keyword evidence="6" id="KW-0342">GTP-binding</keyword>
<dbReference type="InterPro" id="IPR030386">
    <property type="entry name" value="G_GB1_RHD3_dom"/>
</dbReference>
<evidence type="ECO:0000256" key="10">
    <source>
        <dbReference type="SAM" id="Phobius"/>
    </source>
</evidence>
<feature type="signal peptide" evidence="11">
    <location>
        <begin position="1"/>
        <end position="20"/>
    </location>
</feature>
<feature type="domain" description="GB1/RHD3-type G" evidence="12">
    <location>
        <begin position="127"/>
        <end position="356"/>
    </location>
</feature>
<evidence type="ECO:0000259" key="13">
    <source>
        <dbReference type="PROSITE" id="PS51717"/>
    </source>
</evidence>
<dbReference type="Proteomes" id="UP000751190">
    <property type="component" value="Unassembled WGS sequence"/>
</dbReference>
<evidence type="ECO:0000256" key="6">
    <source>
        <dbReference type="ARBA" id="ARBA00023134"/>
    </source>
</evidence>
<dbReference type="Gene3D" id="3.40.50.300">
    <property type="entry name" value="P-loop containing nucleotide triphosphate hydrolases"/>
    <property type="match status" value="1"/>
</dbReference>
<feature type="compositionally biased region" description="Gly residues" evidence="9">
    <location>
        <begin position="859"/>
        <end position="872"/>
    </location>
</feature>
<evidence type="ECO:0008006" key="16">
    <source>
        <dbReference type="Google" id="ProtNLM"/>
    </source>
</evidence>
<evidence type="ECO:0000256" key="11">
    <source>
        <dbReference type="SAM" id="SignalP"/>
    </source>
</evidence>